<reference evidence="1 2" key="1">
    <citation type="submission" date="2024-02" db="EMBL/GenBank/DDBJ databases">
        <authorList>
            <person name="Chen Y."/>
            <person name="Shah S."/>
            <person name="Dougan E. K."/>
            <person name="Thang M."/>
            <person name="Chan C."/>
        </authorList>
    </citation>
    <scope>NUCLEOTIDE SEQUENCE [LARGE SCALE GENOMIC DNA]</scope>
</reference>
<protein>
    <submittedName>
        <fullName evidence="1">Uncharacterized protein</fullName>
    </submittedName>
</protein>
<organism evidence="1 2">
    <name type="scientific">Durusdinium trenchii</name>
    <dbReference type="NCBI Taxonomy" id="1381693"/>
    <lineage>
        <taxon>Eukaryota</taxon>
        <taxon>Sar</taxon>
        <taxon>Alveolata</taxon>
        <taxon>Dinophyceae</taxon>
        <taxon>Suessiales</taxon>
        <taxon>Symbiodiniaceae</taxon>
        <taxon>Durusdinium</taxon>
    </lineage>
</organism>
<name>A0ABP0SA98_9DINO</name>
<evidence type="ECO:0000313" key="1">
    <source>
        <dbReference type="EMBL" id="CAK9109262.1"/>
    </source>
</evidence>
<proteinExistence type="predicted"/>
<comment type="caution">
    <text evidence="1">The sequence shown here is derived from an EMBL/GenBank/DDBJ whole genome shotgun (WGS) entry which is preliminary data.</text>
</comment>
<evidence type="ECO:0000313" key="2">
    <source>
        <dbReference type="Proteomes" id="UP001642484"/>
    </source>
</evidence>
<sequence length="149" mass="16274">MLTQKQTRGEGGSDQIVLKEHDAKQHANRKVLLFLFSFGLFSPLPMKSDLAGSICLHVQEASPELARSGAVNRSYHWVSPFSYLTLSMRSMGFLSPPGALLFYETCDQRGGPLRELSASVAPKGWPQVATLRSKGTARSEVVARVGHMG</sequence>
<dbReference type="EMBL" id="CAXAMN010027195">
    <property type="protein sequence ID" value="CAK9109262.1"/>
    <property type="molecule type" value="Genomic_DNA"/>
</dbReference>
<gene>
    <name evidence="1" type="ORF">CCMP2556_LOCUS50865</name>
</gene>
<accession>A0ABP0SA98</accession>
<dbReference type="Proteomes" id="UP001642484">
    <property type="component" value="Unassembled WGS sequence"/>
</dbReference>
<keyword evidence="2" id="KW-1185">Reference proteome</keyword>